<dbReference type="RefSeq" id="XP_004350231.1">
    <property type="nucleotide sequence ID" value="XM_004350181.1"/>
</dbReference>
<gene>
    <name evidence="1" type="ORF">DFA_11288</name>
</gene>
<dbReference type="AlphaFoldDB" id="F4QC40"/>
<proteinExistence type="predicted"/>
<dbReference type="EMBL" id="GL883029">
    <property type="protein sequence ID" value="EGG13527.1"/>
    <property type="molecule type" value="Genomic_DNA"/>
</dbReference>
<keyword evidence="2" id="KW-1185">Reference proteome</keyword>
<dbReference type="Proteomes" id="UP000007797">
    <property type="component" value="Unassembled WGS sequence"/>
</dbReference>
<dbReference type="KEGG" id="dfa:DFA_11288"/>
<evidence type="ECO:0000313" key="1">
    <source>
        <dbReference type="EMBL" id="EGG13527.1"/>
    </source>
</evidence>
<protein>
    <submittedName>
        <fullName evidence="1">Uncharacterized protein</fullName>
    </submittedName>
</protein>
<dbReference type="GeneID" id="14865385"/>
<organism evidence="1 2">
    <name type="scientific">Cavenderia fasciculata</name>
    <name type="common">Slime mold</name>
    <name type="synonym">Dictyostelium fasciculatum</name>
    <dbReference type="NCBI Taxonomy" id="261658"/>
    <lineage>
        <taxon>Eukaryota</taxon>
        <taxon>Amoebozoa</taxon>
        <taxon>Evosea</taxon>
        <taxon>Eumycetozoa</taxon>
        <taxon>Dictyostelia</taxon>
        <taxon>Acytosteliales</taxon>
        <taxon>Cavenderiaceae</taxon>
        <taxon>Cavenderia</taxon>
    </lineage>
</organism>
<name>F4QC40_CACFS</name>
<evidence type="ECO:0000313" key="2">
    <source>
        <dbReference type="Proteomes" id="UP000007797"/>
    </source>
</evidence>
<accession>F4QC40</accession>
<reference evidence="2" key="1">
    <citation type="journal article" date="2011" name="Genome Res.">
        <title>Phylogeny-wide analysis of social amoeba genomes highlights ancient origins for complex intercellular communication.</title>
        <authorList>
            <person name="Heidel A.J."/>
            <person name="Lawal H.M."/>
            <person name="Felder M."/>
            <person name="Schilde C."/>
            <person name="Helps N.R."/>
            <person name="Tunggal B."/>
            <person name="Rivero F."/>
            <person name="John U."/>
            <person name="Schleicher M."/>
            <person name="Eichinger L."/>
            <person name="Platzer M."/>
            <person name="Noegel A.A."/>
            <person name="Schaap P."/>
            <person name="Gloeckner G."/>
        </authorList>
    </citation>
    <scope>NUCLEOTIDE SEQUENCE [LARGE SCALE GENOMIC DNA]</scope>
    <source>
        <strain evidence="2">SH3</strain>
    </source>
</reference>
<sequence length="473" mass="52935">MAVGHMTVRNATSFPVTFFALAGPCFKLGPGETQTQKACLIWFSTRVQGPGAITNTTTFSKYRDDYIAQLDDLGFGSSDWDEGGSGAAAGSFLGLAVDGLEWVFKTPNTVEHTQQGDILYFGGKKEGVYGTSNLVILADMDPAHKLDATHTPWWHLKIEKDQGQNQSKPTDPGYVYVTPNLDKYKDYNFFRLYNVNYHNFMATSNSSGVCPLTTVDAVTQPFDPLTTGEYFAFQPDSSSPYNIRIISTRNNGNQQQTRYLQSANGLAVSPNQDIDNNNHQQIYTVEFIDQAPVTKVKISQGGYLLAGSKTGQHPFMYPRIETAIDQQWYALTYTVDIHKIPTDHKFKLVHCKTGNLFNAFSNSISMSADNVLSTANSVHFYVKATAWSPECFVIYFLDEHNNEKYLSRTQDGHMITNSQNGEASVFSFKITDHQAGFHLVNGSYPGNFFWNGKNFGFYDDGNDYSDQLWICQF</sequence>